<sequence length="156" mass="18543">MPVDFCVGYRLDLLATRRFLYTLLGPDGDVSNPDNDDYNVWDDLNTWMQYTWWRKPFPENERPTEMILLLSSDGDDATVDFFIPIRPCRLTHKSTHPEETPEDRLKVQEFLRELNKHVKEECALKESQIEFMVKPYRAFAAEPFIIDLPLQDWELM</sequence>
<name>A0ACB8TQ37_9APHY</name>
<comment type="caution">
    <text evidence="1">The sequence shown here is derived from an EMBL/GenBank/DDBJ whole genome shotgun (WGS) entry which is preliminary data.</text>
</comment>
<accession>A0ACB8TQ37</accession>
<organism evidence="1 2">
    <name type="scientific">Irpex rosettiformis</name>
    <dbReference type="NCBI Taxonomy" id="378272"/>
    <lineage>
        <taxon>Eukaryota</taxon>
        <taxon>Fungi</taxon>
        <taxon>Dikarya</taxon>
        <taxon>Basidiomycota</taxon>
        <taxon>Agaricomycotina</taxon>
        <taxon>Agaricomycetes</taxon>
        <taxon>Polyporales</taxon>
        <taxon>Irpicaceae</taxon>
        <taxon>Irpex</taxon>
    </lineage>
</organism>
<dbReference type="Proteomes" id="UP001055072">
    <property type="component" value="Unassembled WGS sequence"/>
</dbReference>
<proteinExistence type="predicted"/>
<protein>
    <submittedName>
        <fullName evidence="1">Uncharacterized protein</fullName>
    </submittedName>
</protein>
<evidence type="ECO:0000313" key="1">
    <source>
        <dbReference type="EMBL" id="KAI0083904.1"/>
    </source>
</evidence>
<dbReference type="EMBL" id="MU274951">
    <property type="protein sequence ID" value="KAI0083904.1"/>
    <property type="molecule type" value="Genomic_DNA"/>
</dbReference>
<gene>
    <name evidence="1" type="ORF">BDY19DRAFT_975168</name>
</gene>
<evidence type="ECO:0000313" key="2">
    <source>
        <dbReference type="Proteomes" id="UP001055072"/>
    </source>
</evidence>
<reference evidence="1" key="1">
    <citation type="journal article" date="2021" name="Environ. Microbiol.">
        <title>Gene family expansions and transcriptome signatures uncover fungal adaptations to wood decay.</title>
        <authorList>
            <person name="Hage H."/>
            <person name="Miyauchi S."/>
            <person name="Viragh M."/>
            <person name="Drula E."/>
            <person name="Min B."/>
            <person name="Chaduli D."/>
            <person name="Navarro D."/>
            <person name="Favel A."/>
            <person name="Norest M."/>
            <person name="Lesage-Meessen L."/>
            <person name="Balint B."/>
            <person name="Merenyi Z."/>
            <person name="de Eugenio L."/>
            <person name="Morin E."/>
            <person name="Martinez A.T."/>
            <person name="Baldrian P."/>
            <person name="Stursova M."/>
            <person name="Martinez M.J."/>
            <person name="Novotny C."/>
            <person name="Magnuson J.K."/>
            <person name="Spatafora J.W."/>
            <person name="Maurice S."/>
            <person name="Pangilinan J."/>
            <person name="Andreopoulos W."/>
            <person name="LaButti K."/>
            <person name="Hundley H."/>
            <person name="Na H."/>
            <person name="Kuo A."/>
            <person name="Barry K."/>
            <person name="Lipzen A."/>
            <person name="Henrissat B."/>
            <person name="Riley R."/>
            <person name="Ahrendt S."/>
            <person name="Nagy L.G."/>
            <person name="Grigoriev I.V."/>
            <person name="Martin F."/>
            <person name="Rosso M.N."/>
        </authorList>
    </citation>
    <scope>NUCLEOTIDE SEQUENCE</scope>
    <source>
        <strain evidence="1">CBS 384.51</strain>
    </source>
</reference>
<keyword evidence="2" id="KW-1185">Reference proteome</keyword>